<evidence type="ECO:0000313" key="1">
    <source>
        <dbReference type="EMBL" id="KDP39889.1"/>
    </source>
</evidence>
<proteinExistence type="predicted"/>
<sequence length="116" mass="12843">MAAFDLRSASLHLSQYIETSSSYQNTRTLLQFYDPVVIIVPPNKLAPEGMVGISELVDRFYALVKKVVMARGCFDDTKGAVLIKNLAAKEPSALGLDTYYKQYYLCLAAAAATIKW</sequence>
<dbReference type="EMBL" id="KK914336">
    <property type="protein sequence ID" value="KDP39889.1"/>
    <property type="molecule type" value="Genomic_DNA"/>
</dbReference>
<dbReference type="AlphaFoldDB" id="A0A067L708"/>
<gene>
    <name evidence="1" type="ORF">JCGZ_03420</name>
</gene>
<dbReference type="STRING" id="180498.A0A067L708"/>
<reference evidence="1 2" key="1">
    <citation type="journal article" date="2014" name="PLoS ONE">
        <title>Global Analysis of Gene Expression Profiles in Physic Nut (Jatropha curcas L.) Seedlings Exposed to Salt Stress.</title>
        <authorList>
            <person name="Zhang L."/>
            <person name="Zhang C."/>
            <person name="Wu P."/>
            <person name="Chen Y."/>
            <person name="Li M."/>
            <person name="Jiang H."/>
            <person name="Wu G."/>
        </authorList>
    </citation>
    <scope>NUCLEOTIDE SEQUENCE [LARGE SCALE GENOMIC DNA]</scope>
    <source>
        <strain evidence="2">cv. GZQX0401</strain>
        <tissue evidence="1">Young leaves</tissue>
    </source>
</reference>
<name>A0A067L708_JATCU</name>
<accession>A0A067L708</accession>
<organism evidence="1 2">
    <name type="scientific">Jatropha curcas</name>
    <name type="common">Barbados nut</name>
    <dbReference type="NCBI Taxonomy" id="180498"/>
    <lineage>
        <taxon>Eukaryota</taxon>
        <taxon>Viridiplantae</taxon>
        <taxon>Streptophyta</taxon>
        <taxon>Embryophyta</taxon>
        <taxon>Tracheophyta</taxon>
        <taxon>Spermatophyta</taxon>
        <taxon>Magnoliopsida</taxon>
        <taxon>eudicotyledons</taxon>
        <taxon>Gunneridae</taxon>
        <taxon>Pentapetalae</taxon>
        <taxon>rosids</taxon>
        <taxon>fabids</taxon>
        <taxon>Malpighiales</taxon>
        <taxon>Euphorbiaceae</taxon>
        <taxon>Crotonoideae</taxon>
        <taxon>Jatropheae</taxon>
        <taxon>Jatropha</taxon>
    </lineage>
</organism>
<dbReference type="Proteomes" id="UP000027138">
    <property type="component" value="Unassembled WGS sequence"/>
</dbReference>
<evidence type="ECO:0000313" key="2">
    <source>
        <dbReference type="Proteomes" id="UP000027138"/>
    </source>
</evidence>
<dbReference type="OrthoDB" id="1583124at2759"/>
<protein>
    <submittedName>
        <fullName evidence="1">Uncharacterized protein</fullName>
    </submittedName>
</protein>
<keyword evidence="2" id="KW-1185">Reference proteome</keyword>